<reference key="2">
    <citation type="submission" date="2011-05" db="EMBL/GenBank/DDBJ databases">
        <title>The Genome of Mycoplasma haemofelis Strain Ohio2, a pathogenic hemoplasma of the cat.</title>
        <authorList>
            <person name="Santos A.P."/>
            <person name="Guimaraes A.M.S."/>
            <person name="SanMiguel P.J."/>
            <person name="Martin S.W."/>
            <person name="Messick J.B."/>
        </authorList>
    </citation>
    <scope>NUCLEOTIDE SEQUENCE</scope>
    <source>
        <strain>Ohio2</strain>
    </source>
</reference>
<gene>
    <name evidence="2" type="ordered locus">MHF_0687</name>
</gene>
<dbReference type="BioCyc" id="MHAE859194:G1GR7-678-MONOMER"/>
<accession>F6FIA9</accession>
<evidence type="ECO:0000313" key="3">
    <source>
        <dbReference type="Proteomes" id="UP000007952"/>
    </source>
</evidence>
<dbReference type="Proteomes" id="UP000007952">
    <property type="component" value="Chromosome"/>
</dbReference>
<protein>
    <submittedName>
        <fullName evidence="2">Uncharacterized protein</fullName>
    </submittedName>
</protein>
<feature type="region of interest" description="Disordered" evidence="1">
    <location>
        <begin position="58"/>
        <end position="92"/>
    </location>
</feature>
<dbReference type="STRING" id="859194.MHF_0687"/>
<organism evidence="2 3">
    <name type="scientific">Mycoplasma haemofelis (strain Ohio2)</name>
    <dbReference type="NCBI Taxonomy" id="859194"/>
    <lineage>
        <taxon>Bacteria</taxon>
        <taxon>Bacillati</taxon>
        <taxon>Mycoplasmatota</taxon>
        <taxon>Mollicutes</taxon>
        <taxon>Mycoplasmataceae</taxon>
        <taxon>Mycoplasma</taxon>
    </lineage>
</organism>
<name>F6FIA9_MYCHI</name>
<dbReference type="HOGENOM" id="CLU_121892_0_0_14"/>
<dbReference type="AlphaFoldDB" id="F6FIA9"/>
<feature type="compositionally biased region" description="Polar residues" evidence="1">
    <location>
        <begin position="60"/>
        <end position="87"/>
    </location>
</feature>
<dbReference type="KEGG" id="mhf:MHF_0687"/>
<evidence type="ECO:0000256" key="1">
    <source>
        <dbReference type="SAM" id="MobiDB-lite"/>
    </source>
</evidence>
<sequence length="182" mass="20329">MLGGFSKALLGHSLLVGTGISLGVSFLKAIEFGNVGLSTATNSPREIGLAGYSHSEVSAVETTQTEESKATSDSAATLENRSSNPTATRRKGCTIHQLNSSAGSTWSISEIGSWEQFWGEKYLKGESINEHSIRQKCNEEPTGDVLVVRRGWFWRKWDYSDWDQKHQQFKDYLEKRKQPQQK</sequence>
<evidence type="ECO:0000313" key="2">
    <source>
        <dbReference type="EMBL" id="AEG72957.1"/>
    </source>
</evidence>
<dbReference type="EMBL" id="CP002808">
    <property type="protein sequence ID" value="AEG72957.1"/>
    <property type="molecule type" value="Genomic_DNA"/>
</dbReference>
<proteinExistence type="predicted"/>
<reference evidence="2 3" key="1">
    <citation type="journal article" date="2011" name="J. Bacteriol.">
        <title>Complete genome sequences of two hemotropic Mycoplasmas, Mycoplasma haemofelis strain Ohio2 and Mycoplasma suis strain Illinois.</title>
        <authorList>
            <person name="Messick J.B."/>
            <person name="Santos A.P."/>
            <person name="Guimaraes A.M."/>
        </authorList>
    </citation>
    <scope>NUCLEOTIDE SEQUENCE [LARGE SCALE GENOMIC DNA]</scope>
    <source>
        <strain evidence="2 3">Ohio2</strain>
    </source>
</reference>